<dbReference type="InterPro" id="IPR002108">
    <property type="entry name" value="ADF-H"/>
</dbReference>
<organism evidence="2 3">
    <name type="scientific">Biomphalaria pfeifferi</name>
    <name type="common">Bloodfluke planorb</name>
    <name type="synonym">Freshwater snail</name>
    <dbReference type="NCBI Taxonomy" id="112525"/>
    <lineage>
        <taxon>Eukaryota</taxon>
        <taxon>Metazoa</taxon>
        <taxon>Spiralia</taxon>
        <taxon>Lophotrochozoa</taxon>
        <taxon>Mollusca</taxon>
        <taxon>Gastropoda</taxon>
        <taxon>Heterobranchia</taxon>
        <taxon>Euthyneura</taxon>
        <taxon>Panpulmonata</taxon>
        <taxon>Hygrophila</taxon>
        <taxon>Lymnaeoidea</taxon>
        <taxon>Planorbidae</taxon>
        <taxon>Biomphalaria</taxon>
    </lineage>
</organism>
<dbReference type="SUPFAM" id="SSF55753">
    <property type="entry name" value="Actin depolymerizing proteins"/>
    <property type="match status" value="1"/>
</dbReference>
<feature type="domain" description="ADF-H" evidence="1">
    <location>
        <begin position="1"/>
        <end position="49"/>
    </location>
</feature>
<dbReference type="Gene3D" id="3.40.20.10">
    <property type="entry name" value="Severin"/>
    <property type="match status" value="1"/>
</dbReference>
<dbReference type="Pfam" id="PF00241">
    <property type="entry name" value="Cofilin_ADF"/>
    <property type="match status" value="1"/>
</dbReference>
<keyword evidence="3" id="KW-1185">Reference proteome</keyword>
<dbReference type="GO" id="GO:0003779">
    <property type="term" value="F:actin binding"/>
    <property type="evidence" value="ECO:0007669"/>
    <property type="project" value="InterPro"/>
</dbReference>
<dbReference type="AlphaFoldDB" id="A0AAD8FC43"/>
<proteinExistence type="predicted"/>
<dbReference type="PROSITE" id="PS51263">
    <property type="entry name" value="ADF_H"/>
    <property type="match status" value="1"/>
</dbReference>
<reference evidence="2" key="1">
    <citation type="journal article" date="2023" name="PLoS Negl. Trop. Dis.">
        <title>A genome sequence for Biomphalaria pfeifferi, the major vector snail for the human-infecting parasite Schistosoma mansoni.</title>
        <authorList>
            <person name="Bu L."/>
            <person name="Lu L."/>
            <person name="Laidemitt M.R."/>
            <person name="Zhang S.M."/>
            <person name="Mutuku M."/>
            <person name="Mkoji G."/>
            <person name="Steinauer M."/>
            <person name="Loker E.S."/>
        </authorList>
    </citation>
    <scope>NUCLEOTIDE SEQUENCE</scope>
    <source>
        <strain evidence="2">KasaAsao</strain>
    </source>
</reference>
<comment type="caution">
    <text evidence="2">The sequence shown here is derived from an EMBL/GenBank/DDBJ whole genome shotgun (WGS) entry which is preliminary data.</text>
</comment>
<gene>
    <name evidence="2" type="ORF">Bpfe_012055</name>
</gene>
<protein>
    <submittedName>
        <fullName evidence="2">Actophorin</fullName>
    </submittedName>
</protein>
<accession>A0AAD8FC43</accession>
<feature type="non-terminal residue" evidence="2">
    <location>
        <position position="1"/>
    </location>
</feature>
<dbReference type="EMBL" id="JASAOG010000048">
    <property type="protein sequence ID" value="KAK0058413.1"/>
    <property type="molecule type" value="Genomic_DNA"/>
</dbReference>
<dbReference type="InterPro" id="IPR029006">
    <property type="entry name" value="ADF-H/Gelsolin-like_dom_sf"/>
</dbReference>
<sequence length="53" mass="6067">SPDMATIKQKMIYTSSKQALRNKMRGIHAEIQCTEDSDLTMSNVLERICSKYT</sequence>
<evidence type="ECO:0000313" key="3">
    <source>
        <dbReference type="Proteomes" id="UP001233172"/>
    </source>
</evidence>
<dbReference type="Proteomes" id="UP001233172">
    <property type="component" value="Unassembled WGS sequence"/>
</dbReference>
<name>A0AAD8FC43_BIOPF</name>
<reference evidence="2" key="2">
    <citation type="submission" date="2023-04" db="EMBL/GenBank/DDBJ databases">
        <authorList>
            <person name="Bu L."/>
            <person name="Lu L."/>
            <person name="Laidemitt M.R."/>
            <person name="Zhang S.M."/>
            <person name="Mutuku M."/>
            <person name="Mkoji G."/>
            <person name="Steinauer M."/>
            <person name="Loker E.S."/>
        </authorList>
    </citation>
    <scope>NUCLEOTIDE SEQUENCE</scope>
    <source>
        <strain evidence="2">KasaAsao</strain>
        <tissue evidence="2">Whole Snail</tissue>
    </source>
</reference>
<evidence type="ECO:0000313" key="2">
    <source>
        <dbReference type="EMBL" id="KAK0058413.1"/>
    </source>
</evidence>
<evidence type="ECO:0000259" key="1">
    <source>
        <dbReference type="PROSITE" id="PS51263"/>
    </source>
</evidence>